<gene>
    <name evidence="2" type="ORF">PPNSA23_28590</name>
</gene>
<protein>
    <recommendedName>
        <fullName evidence="1">N-terminal domain-containing protein</fullName>
    </recommendedName>
</protein>
<dbReference type="Pfam" id="PF08401">
    <property type="entry name" value="ArdcN"/>
    <property type="match status" value="1"/>
</dbReference>
<comment type="caution">
    <text evidence="2">The sequence shown here is derived from an EMBL/GenBank/DDBJ whole genome shotgun (WGS) entry which is preliminary data.</text>
</comment>
<evidence type="ECO:0000313" key="3">
    <source>
        <dbReference type="Proteomes" id="UP001628091"/>
    </source>
</evidence>
<reference evidence="2 3" key="1">
    <citation type="submission" date="2024-10" db="EMBL/GenBank/DDBJ databases">
        <title>Isolation, draft genome sequencing and identification of Phyllobacterium sp. NSA23, isolated from leaf soil.</title>
        <authorList>
            <person name="Akita H."/>
        </authorList>
    </citation>
    <scope>NUCLEOTIDE SEQUENCE [LARGE SCALE GENOMIC DNA]</scope>
    <source>
        <strain evidence="2 3">NSA23</strain>
    </source>
</reference>
<organism evidence="2 3">
    <name type="scientific">Phyllobacterium phragmitis</name>
    <dbReference type="NCBI Taxonomy" id="2670329"/>
    <lineage>
        <taxon>Bacteria</taxon>
        <taxon>Pseudomonadati</taxon>
        <taxon>Pseudomonadota</taxon>
        <taxon>Alphaproteobacteria</taxon>
        <taxon>Hyphomicrobiales</taxon>
        <taxon>Phyllobacteriaceae</taxon>
        <taxon>Phyllobacterium</taxon>
    </lineage>
</organism>
<evidence type="ECO:0000259" key="1">
    <source>
        <dbReference type="Pfam" id="PF08401"/>
    </source>
</evidence>
<evidence type="ECO:0000313" key="2">
    <source>
        <dbReference type="EMBL" id="GAB1582916.1"/>
    </source>
</evidence>
<dbReference type="EMBL" id="BAAFZP010000001">
    <property type="protein sequence ID" value="GAB1582916.1"/>
    <property type="molecule type" value="Genomic_DNA"/>
</dbReference>
<dbReference type="Proteomes" id="UP001628091">
    <property type="component" value="Unassembled WGS sequence"/>
</dbReference>
<name>A0ABQ0H1W9_9HYPH</name>
<feature type="domain" description="N-terminal" evidence="1">
    <location>
        <begin position="1"/>
        <end position="54"/>
    </location>
</feature>
<dbReference type="InterPro" id="IPR013610">
    <property type="entry name" value="ArdC_N"/>
</dbReference>
<sequence>MTFRQALELGGHVRKGEKDSPVVYANSIVKTEVDEKTGGEADVTIPFMKGYTVFNVEQIEGLPGHYYALRESTRNPDERIARAEAFFAAVGPAS</sequence>
<proteinExistence type="predicted"/>
<accession>A0ABQ0H1W9</accession>
<keyword evidence="3" id="KW-1185">Reference proteome</keyword>